<dbReference type="SUPFAM" id="SSF161098">
    <property type="entry name" value="MetI-like"/>
    <property type="match status" value="1"/>
</dbReference>
<organism evidence="10 11">
    <name type="scientific">Marinactinospora thermotolerans DSM 45154</name>
    <dbReference type="NCBI Taxonomy" id="1122192"/>
    <lineage>
        <taxon>Bacteria</taxon>
        <taxon>Bacillati</taxon>
        <taxon>Actinomycetota</taxon>
        <taxon>Actinomycetes</taxon>
        <taxon>Streptosporangiales</taxon>
        <taxon>Nocardiopsidaceae</taxon>
        <taxon>Marinactinospora</taxon>
    </lineage>
</organism>
<dbReference type="GO" id="GO:0005886">
    <property type="term" value="C:plasma membrane"/>
    <property type="evidence" value="ECO:0007669"/>
    <property type="project" value="UniProtKB-SubCell"/>
</dbReference>
<dbReference type="PANTHER" id="PTHR43357:SF4">
    <property type="entry name" value="INNER MEMBRANE ABC TRANSPORTER PERMEASE PROTEIN YDCV"/>
    <property type="match status" value="1"/>
</dbReference>
<dbReference type="GO" id="GO:0055085">
    <property type="term" value="P:transmembrane transport"/>
    <property type="evidence" value="ECO:0007669"/>
    <property type="project" value="InterPro"/>
</dbReference>
<feature type="transmembrane region" description="Helical" evidence="8">
    <location>
        <begin position="72"/>
        <end position="92"/>
    </location>
</feature>
<protein>
    <submittedName>
        <fullName evidence="10">2-aminoethylphosphonate transport system permease protein</fullName>
    </submittedName>
</protein>
<reference evidence="10 11" key="1">
    <citation type="submission" date="2017-02" db="EMBL/GenBank/DDBJ databases">
        <authorList>
            <person name="Peterson S.W."/>
        </authorList>
    </citation>
    <scope>NUCLEOTIDE SEQUENCE [LARGE SCALE GENOMIC DNA]</scope>
    <source>
        <strain evidence="10 11">DSM 45154</strain>
    </source>
</reference>
<dbReference type="InterPro" id="IPR035906">
    <property type="entry name" value="MetI-like_sf"/>
</dbReference>
<name>A0A1T4LDW4_9ACTN</name>
<dbReference type="Gene3D" id="1.10.3720.10">
    <property type="entry name" value="MetI-like"/>
    <property type="match status" value="1"/>
</dbReference>
<evidence type="ECO:0000259" key="9">
    <source>
        <dbReference type="PROSITE" id="PS50928"/>
    </source>
</evidence>
<keyword evidence="5 8" id="KW-0812">Transmembrane</keyword>
<evidence type="ECO:0000256" key="5">
    <source>
        <dbReference type="ARBA" id="ARBA00022692"/>
    </source>
</evidence>
<feature type="transmembrane region" description="Helical" evidence="8">
    <location>
        <begin position="234"/>
        <end position="255"/>
    </location>
</feature>
<keyword evidence="4" id="KW-0997">Cell inner membrane</keyword>
<evidence type="ECO:0000256" key="2">
    <source>
        <dbReference type="ARBA" id="ARBA00022448"/>
    </source>
</evidence>
<proteinExistence type="inferred from homology"/>
<evidence type="ECO:0000256" key="4">
    <source>
        <dbReference type="ARBA" id="ARBA00022519"/>
    </source>
</evidence>
<feature type="transmembrane region" description="Helical" evidence="8">
    <location>
        <begin position="187"/>
        <end position="214"/>
    </location>
</feature>
<comment type="similarity">
    <text evidence="8">Belongs to the binding-protein-dependent transport system permease family.</text>
</comment>
<accession>A0A1T4LDW4</accession>
<evidence type="ECO:0000313" key="11">
    <source>
        <dbReference type="Proteomes" id="UP000190637"/>
    </source>
</evidence>
<gene>
    <name evidence="10" type="ORF">SAMN02745673_00640</name>
</gene>
<keyword evidence="11" id="KW-1185">Reference proteome</keyword>
<evidence type="ECO:0000256" key="7">
    <source>
        <dbReference type="ARBA" id="ARBA00023136"/>
    </source>
</evidence>
<evidence type="ECO:0000256" key="1">
    <source>
        <dbReference type="ARBA" id="ARBA00004429"/>
    </source>
</evidence>
<evidence type="ECO:0000256" key="8">
    <source>
        <dbReference type="RuleBase" id="RU363032"/>
    </source>
</evidence>
<keyword evidence="7 8" id="KW-0472">Membrane</keyword>
<dbReference type="AlphaFoldDB" id="A0A1T4LDW4"/>
<dbReference type="PANTHER" id="PTHR43357">
    <property type="entry name" value="INNER MEMBRANE ABC TRANSPORTER PERMEASE PROTEIN YDCV"/>
    <property type="match status" value="1"/>
</dbReference>
<dbReference type="OrthoDB" id="4937721at2"/>
<dbReference type="CDD" id="cd06261">
    <property type="entry name" value="TM_PBP2"/>
    <property type="match status" value="1"/>
</dbReference>
<dbReference type="InterPro" id="IPR000515">
    <property type="entry name" value="MetI-like"/>
</dbReference>
<feature type="transmembrane region" description="Helical" evidence="8">
    <location>
        <begin position="12"/>
        <end position="38"/>
    </location>
</feature>
<keyword evidence="2 8" id="KW-0813">Transport</keyword>
<feature type="domain" description="ABC transmembrane type-1" evidence="9">
    <location>
        <begin position="65"/>
        <end position="254"/>
    </location>
</feature>
<dbReference type="EMBL" id="FUWS01000002">
    <property type="protein sequence ID" value="SJZ52982.1"/>
    <property type="molecule type" value="Genomic_DNA"/>
</dbReference>
<keyword evidence="3" id="KW-1003">Cell membrane</keyword>
<feature type="transmembrane region" description="Helical" evidence="8">
    <location>
        <begin position="136"/>
        <end position="158"/>
    </location>
</feature>
<keyword evidence="6 8" id="KW-1133">Transmembrane helix</keyword>
<evidence type="ECO:0000313" key="10">
    <source>
        <dbReference type="EMBL" id="SJZ52982.1"/>
    </source>
</evidence>
<sequence>MLVWTRTSRSVLVVLFVVVFGVIVVAPLAVIGLAAVAASWRGVLPGGLTGAHLAAATGGDALASALVSVQTALIASAGSVLLGGWAAFALHGSRGRIRRLADGLLHLPMAVPSVVVGLGLLVAFSHPPLLLNGTRWIVLIAHLVLVLPFSYSTVSAALERADPDIALVAACLGASPARVLLTVRLPLALPALAASAGLALALSMGELGATIMLYPPDWRTLPVGIFAQSDRGALFAASASTVVLLGLTLVGLLALNSVRTRAAER</sequence>
<evidence type="ECO:0000256" key="6">
    <source>
        <dbReference type="ARBA" id="ARBA00022989"/>
    </source>
</evidence>
<evidence type="ECO:0000256" key="3">
    <source>
        <dbReference type="ARBA" id="ARBA00022475"/>
    </source>
</evidence>
<dbReference type="PROSITE" id="PS50928">
    <property type="entry name" value="ABC_TM1"/>
    <property type="match status" value="1"/>
</dbReference>
<comment type="subcellular location">
    <subcellularLocation>
        <location evidence="1">Cell inner membrane</location>
        <topology evidence="1">Multi-pass membrane protein</topology>
    </subcellularLocation>
    <subcellularLocation>
        <location evidence="8">Cell membrane</location>
        <topology evidence="8">Multi-pass membrane protein</topology>
    </subcellularLocation>
</comment>
<dbReference type="STRING" id="1122192.SAMN02745673_00640"/>
<dbReference type="Proteomes" id="UP000190637">
    <property type="component" value="Unassembled WGS sequence"/>
</dbReference>
<feature type="transmembrane region" description="Helical" evidence="8">
    <location>
        <begin position="104"/>
        <end position="124"/>
    </location>
</feature>
<dbReference type="Pfam" id="PF00528">
    <property type="entry name" value="BPD_transp_1"/>
    <property type="match status" value="1"/>
</dbReference>